<feature type="compositionally biased region" description="Low complexity" evidence="1">
    <location>
        <begin position="43"/>
        <end position="61"/>
    </location>
</feature>
<feature type="region of interest" description="Disordered" evidence="1">
    <location>
        <begin position="34"/>
        <end position="61"/>
    </location>
</feature>
<sequence length="119" mass="12819">MASFRSSPAKNIVVLGPESCPSVSTRSTTAFSLYTTSDPTTKSGVGSMSSRSGSSPQVSSVAVAEPRRETCFILVSMFFLSSLSLSSRSVRMTSPPKRANQSTTRSQFNNLLFLKNKRP</sequence>
<dbReference type="AlphaFoldDB" id="I3SHA0"/>
<name>I3SHA0_LOTJA</name>
<organism evidence="2">
    <name type="scientific">Lotus japonicus</name>
    <name type="common">Lotus corniculatus var. japonicus</name>
    <dbReference type="NCBI Taxonomy" id="34305"/>
    <lineage>
        <taxon>Eukaryota</taxon>
        <taxon>Viridiplantae</taxon>
        <taxon>Streptophyta</taxon>
        <taxon>Embryophyta</taxon>
        <taxon>Tracheophyta</taxon>
        <taxon>Spermatophyta</taxon>
        <taxon>Magnoliopsida</taxon>
        <taxon>eudicotyledons</taxon>
        <taxon>Gunneridae</taxon>
        <taxon>Pentapetalae</taxon>
        <taxon>rosids</taxon>
        <taxon>fabids</taxon>
        <taxon>Fabales</taxon>
        <taxon>Fabaceae</taxon>
        <taxon>Papilionoideae</taxon>
        <taxon>50 kb inversion clade</taxon>
        <taxon>NPAAA clade</taxon>
        <taxon>Hologalegina</taxon>
        <taxon>robinioid clade</taxon>
        <taxon>Loteae</taxon>
        <taxon>Lotus</taxon>
    </lineage>
</organism>
<evidence type="ECO:0000256" key="1">
    <source>
        <dbReference type="SAM" id="MobiDB-lite"/>
    </source>
</evidence>
<reference evidence="2" key="1">
    <citation type="submission" date="2012-05" db="EMBL/GenBank/DDBJ databases">
        <authorList>
            <person name="Krishnakumar V."/>
            <person name="Cheung F."/>
            <person name="Xiao Y."/>
            <person name="Chan A."/>
            <person name="Moskal W.A."/>
            <person name="Town C.D."/>
        </authorList>
    </citation>
    <scope>NUCLEOTIDE SEQUENCE</scope>
</reference>
<evidence type="ECO:0000313" key="2">
    <source>
        <dbReference type="EMBL" id="AFK39642.1"/>
    </source>
</evidence>
<protein>
    <submittedName>
        <fullName evidence="2">Uncharacterized protein</fullName>
    </submittedName>
</protein>
<accession>I3SHA0</accession>
<proteinExistence type="evidence at transcript level"/>
<dbReference type="EMBL" id="BT139847">
    <property type="protein sequence ID" value="AFK39642.1"/>
    <property type="molecule type" value="mRNA"/>
</dbReference>